<accession>A0A545UIC4</accession>
<dbReference type="PANTHER" id="PTHR43639">
    <property type="entry name" value="OXIDOREDUCTASE, SHORT-CHAIN DEHYDROGENASE/REDUCTASE FAMILY (AFU_ORTHOLOGUE AFUA_5G02870)"/>
    <property type="match status" value="1"/>
</dbReference>
<comment type="similarity">
    <text evidence="1">Belongs to the short-chain dehydrogenases/reductases (SDR) family.</text>
</comment>
<organism evidence="3 4">
    <name type="scientific">Aliikangiella coralliicola</name>
    <dbReference type="NCBI Taxonomy" id="2592383"/>
    <lineage>
        <taxon>Bacteria</taxon>
        <taxon>Pseudomonadati</taxon>
        <taxon>Pseudomonadota</taxon>
        <taxon>Gammaproteobacteria</taxon>
        <taxon>Oceanospirillales</taxon>
        <taxon>Pleioneaceae</taxon>
        <taxon>Aliikangiella</taxon>
    </lineage>
</organism>
<dbReference type="InterPro" id="IPR002347">
    <property type="entry name" value="SDR_fam"/>
</dbReference>
<dbReference type="Proteomes" id="UP000315439">
    <property type="component" value="Unassembled WGS sequence"/>
</dbReference>
<dbReference type="RefSeq" id="WP_142892072.1">
    <property type="nucleotide sequence ID" value="NZ_ML660161.1"/>
</dbReference>
<dbReference type="Pfam" id="PF13561">
    <property type="entry name" value="adh_short_C2"/>
    <property type="match status" value="1"/>
</dbReference>
<dbReference type="PRINTS" id="PR00080">
    <property type="entry name" value="SDRFAMILY"/>
</dbReference>
<protein>
    <submittedName>
        <fullName evidence="3">SDR family oxidoreductase</fullName>
    </submittedName>
</protein>
<dbReference type="OrthoDB" id="6224301at2"/>
<dbReference type="EMBL" id="VIKS01000002">
    <property type="protein sequence ID" value="TQV89222.1"/>
    <property type="molecule type" value="Genomic_DNA"/>
</dbReference>
<keyword evidence="2" id="KW-0560">Oxidoreductase</keyword>
<evidence type="ECO:0000256" key="2">
    <source>
        <dbReference type="ARBA" id="ARBA00023002"/>
    </source>
</evidence>
<evidence type="ECO:0000313" key="3">
    <source>
        <dbReference type="EMBL" id="TQV89222.1"/>
    </source>
</evidence>
<dbReference type="Gene3D" id="3.40.50.720">
    <property type="entry name" value="NAD(P)-binding Rossmann-like Domain"/>
    <property type="match status" value="1"/>
</dbReference>
<dbReference type="PROSITE" id="PS00061">
    <property type="entry name" value="ADH_SHORT"/>
    <property type="match status" value="1"/>
</dbReference>
<proteinExistence type="inferred from homology"/>
<dbReference type="AlphaFoldDB" id="A0A545UIC4"/>
<dbReference type="PRINTS" id="PR00081">
    <property type="entry name" value="GDHRDH"/>
</dbReference>
<evidence type="ECO:0000313" key="4">
    <source>
        <dbReference type="Proteomes" id="UP000315439"/>
    </source>
</evidence>
<dbReference type="CDD" id="cd05233">
    <property type="entry name" value="SDR_c"/>
    <property type="match status" value="1"/>
</dbReference>
<keyword evidence="4" id="KW-1185">Reference proteome</keyword>
<dbReference type="InterPro" id="IPR020904">
    <property type="entry name" value="Sc_DH/Rdtase_CS"/>
</dbReference>
<sequence length="254" mass="26876">MTVSSYSDLAGCNVLITGGGSGIGACLVESFCAQGANVAFVSIDKENSESLCHKVNQRVGVSPLFIECDIADVETLNESIKLIISKIGEIDILINNAANDARHNLENFTAQQWDESLNVNLRPHFFTAQAVTQGMKKKQGGSIINIGSNSALLGLSGYPAYVAAKAGIVGLSKALARELGSDGIRVNTLIPGWVMTEKQRKLWATPEAVEQCLAEQCLQSTISEQDVANAALFLASTASKMITGQMIVVDGGRA</sequence>
<gene>
    <name evidence="3" type="ORF">FLL46_03585</name>
</gene>
<name>A0A545UIC4_9GAMM</name>
<dbReference type="SUPFAM" id="SSF51735">
    <property type="entry name" value="NAD(P)-binding Rossmann-fold domains"/>
    <property type="match status" value="1"/>
</dbReference>
<dbReference type="PANTHER" id="PTHR43639:SF1">
    <property type="entry name" value="SHORT-CHAIN DEHYDROGENASE_REDUCTASE FAMILY PROTEIN"/>
    <property type="match status" value="1"/>
</dbReference>
<dbReference type="InterPro" id="IPR036291">
    <property type="entry name" value="NAD(P)-bd_dom_sf"/>
</dbReference>
<reference evidence="3 4" key="1">
    <citation type="submission" date="2019-07" db="EMBL/GenBank/DDBJ databases">
        <title>Draft genome for Aliikangiella sp. M105.</title>
        <authorList>
            <person name="Wang G."/>
        </authorList>
    </citation>
    <scope>NUCLEOTIDE SEQUENCE [LARGE SCALE GENOMIC DNA]</scope>
    <source>
        <strain evidence="3 4">M105</strain>
    </source>
</reference>
<evidence type="ECO:0000256" key="1">
    <source>
        <dbReference type="ARBA" id="ARBA00006484"/>
    </source>
</evidence>
<comment type="caution">
    <text evidence="3">The sequence shown here is derived from an EMBL/GenBank/DDBJ whole genome shotgun (WGS) entry which is preliminary data.</text>
</comment>
<dbReference type="FunFam" id="3.40.50.720:FF:000084">
    <property type="entry name" value="Short-chain dehydrogenase reductase"/>
    <property type="match status" value="1"/>
</dbReference>
<dbReference type="GO" id="GO:0016491">
    <property type="term" value="F:oxidoreductase activity"/>
    <property type="evidence" value="ECO:0007669"/>
    <property type="project" value="UniProtKB-KW"/>
</dbReference>